<dbReference type="KEGG" id="more:E1B28_009383"/>
<evidence type="ECO:0000313" key="3">
    <source>
        <dbReference type="Proteomes" id="UP001049176"/>
    </source>
</evidence>
<proteinExistence type="predicted"/>
<reference evidence="2" key="1">
    <citation type="journal article" date="2021" name="Genome Biol. Evol.">
        <title>The assembled and annotated genome of the fairy-ring fungus Marasmius oreades.</title>
        <authorList>
            <person name="Hiltunen M."/>
            <person name="Ament-Velasquez S.L."/>
            <person name="Johannesson H."/>
        </authorList>
    </citation>
    <scope>NUCLEOTIDE SEQUENCE</scope>
    <source>
        <strain evidence="2">03SP1</strain>
    </source>
</reference>
<evidence type="ECO:0000313" key="2">
    <source>
        <dbReference type="EMBL" id="KAG7093096.1"/>
    </source>
</evidence>
<dbReference type="RefSeq" id="XP_043009566.1">
    <property type="nucleotide sequence ID" value="XM_043154275.1"/>
</dbReference>
<name>A0A9P7S1N2_9AGAR</name>
<keyword evidence="3" id="KW-1185">Reference proteome</keyword>
<protein>
    <submittedName>
        <fullName evidence="2">Uncharacterized protein</fullName>
    </submittedName>
</protein>
<accession>A0A9P7S1N2</accession>
<feature type="compositionally biased region" description="Polar residues" evidence="1">
    <location>
        <begin position="142"/>
        <end position="153"/>
    </location>
</feature>
<feature type="compositionally biased region" description="Low complexity" evidence="1">
    <location>
        <begin position="106"/>
        <end position="116"/>
    </location>
</feature>
<feature type="region of interest" description="Disordered" evidence="1">
    <location>
        <begin position="104"/>
        <end position="167"/>
    </location>
</feature>
<sequence>MLATVHILSSKYHPNQSMEAEKIPIHQEKIEFNLCSQMKTVYNAQGNKQVKRVPTNSAVKLVKLLHDIRAFLDEMYPLEKRTQLAEVLQSSEDFSTMVQSCSDTVSASRATESARASKSKTKPKAPNWNQPKPNMGVKPRSISASGSRTTRLTTRVLHPSVPEDREI</sequence>
<dbReference type="GeneID" id="66078459"/>
<gene>
    <name evidence="2" type="ORF">E1B28_009383</name>
</gene>
<organism evidence="2 3">
    <name type="scientific">Marasmius oreades</name>
    <name type="common">fairy-ring Marasmius</name>
    <dbReference type="NCBI Taxonomy" id="181124"/>
    <lineage>
        <taxon>Eukaryota</taxon>
        <taxon>Fungi</taxon>
        <taxon>Dikarya</taxon>
        <taxon>Basidiomycota</taxon>
        <taxon>Agaricomycotina</taxon>
        <taxon>Agaricomycetes</taxon>
        <taxon>Agaricomycetidae</taxon>
        <taxon>Agaricales</taxon>
        <taxon>Marasmiineae</taxon>
        <taxon>Marasmiaceae</taxon>
        <taxon>Marasmius</taxon>
    </lineage>
</organism>
<evidence type="ECO:0000256" key="1">
    <source>
        <dbReference type="SAM" id="MobiDB-lite"/>
    </source>
</evidence>
<dbReference type="AlphaFoldDB" id="A0A9P7S1N2"/>
<dbReference type="Proteomes" id="UP001049176">
    <property type="component" value="Chromosome 5"/>
</dbReference>
<comment type="caution">
    <text evidence="2">The sequence shown here is derived from an EMBL/GenBank/DDBJ whole genome shotgun (WGS) entry which is preliminary data.</text>
</comment>
<dbReference type="EMBL" id="CM032185">
    <property type="protein sequence ID" value="KAG7093096.1"/>
    <property type="molecule type" value="Genomic_DNA"/>
</dbReference>